<gene>
    <name evidence="2" type="ORF">Cri9333_4440</name>
</gene>
<dbReference type="AlphaFoldDB" id="K9W4D8"/>
<dbReference type="HOGENOM" id="CLU_859744_0_0_3"/>
<name>K9W4D8_9CYAN</name>
<dbReference type="KEGG" id="cep:Cri9333_4440"/>
<sequence>MEVEFGYVREYNTVRGFGFVSRTFKNKNIYQHRKGVWFHITKVKSNYPDLARDLDAGSYVDVSFWYEIDNSEGEKVSTIWLDSKDIPDQQRNDLVTYIEQLWRNIDNSPSQWLDQVTLALLGQLRKDELNKDRNDRICERKAAEEEELREIESQLGQFFISGMEFRTPGRLGRRSTIRDMEPERVYIGLPEHLNNLVLWVSRKYRKNRLSHIPGGSDVIVEYHDGRAFGYDWIKKPSIYIGSFFAGIVEYASDAFNKLDENSQMQIAKRKIARIFARKYNDDDEYSTAAFVEVWNSETSNEMPWKSLERFEVRQQNQDDFDED</sequence>
<dbReference type="RefSeq" id="WP_015205316.1">
    <property type="nucleotide sequence ID" value="NC_019753.1"/>
</dbReference>
<dbReference type="InterPro" id="IPR012340">
    <property type="entry name" value="NA-bd_OB-fold"/>
</dbReference>
<dbReference type="EMBL" id="CP003620">
    <property type="protein sequence ID" value="AFZ15223.1"/>
    <property type="molecule type" value="Genomic_DNA"/>
</dbReference>
<protein>
    <recommendedName>
        <fullName evidence="4">CSD domain-containing protein</fullName>
    </recommendedName>
</protein>
<feature type="coiled-coil region" evidence="1">
    <location>
        <begin position="126"/>
        <end position="154"/>
    </location>
</feature>
<accession>K9W4D8</accession>
<reference evidence="2 3" key="1">
    <citation type="submission" date="2012-06" db="EMBL/GenBank/DDBJ databases">
        <title>Finished chromosome of genome of Crinalium epipsammum PCC 9333.</title>
        <authorList>
            <consortium name="US DOE Joint Genome Institute"/>
            <person name="Gugger M."/>
            <person name="Coursin T."/>
            <person name="Rippka R."/>
            <person name="Tandeau De Marsac N."/>
            <person name="Huntemann M."/>
            <person name="Wei C.-L."/>
            <person name="Han J."/>
            <person name="Detter J.C."/>
            <person name="Han C."/>
            <person name="Tapia R."/>
            <person name="Davenport K."/>
            <person name="Daligault H."/>
            <person name="Erkkila T."/>
            <person name="Gu W."/>
            <person name="Munk A.C.C."/>
            <person name="Teshima H."/>
            <person name="Xu Y."/>
            <person name="Chain P."/>
            <person name="Chen A."/>
            <person name="Krypides N."/>
            <person name="Mavromatis K."/>
            <person name="Markowitz V."/>
            <person name="Szeto E."/>
            <person name="Ivanova N."/>
            <person name="Mikhailova N."/>
            <person name="Ovchinnikova G."/>
            <person name="Pagani I."/>
            <person name="Pati A."/>
            <person name="Goodwin L."/>
            <person name="Peters L."/>
            <person name="Pitluck S."/>
            <person name="Woyke T."/>
            <person name="Kerfeld C."/>
        </authorList>
    </citation>
    <scope>NUCLEOTIDE SEQUENCE [LARGE SCALE GENOMIC DNA]</scope>
    <source>
        <strain evidence="2 3">PCC 9333</strain>
    </source>
</reference>
<organism evidence="2 3">
    <name type="scientific">Crinalium epipsammum PCC 9333</name>
    <dbReference type="NCBI Taxonomy" id="1173022"/>
    <lineage>
        <taxon>Bacteria</taxon>
        <taxon>Bacillati</taxon>
        <taxon>Cyanobacteriota</taxon>
        <taxon>Cyanophyceae</taxon>
        <taxon>Gomontiellales</taxon>
        <taxon>Gomontiellaceae</taxon>
        <taxon>Crinalium</taxon>
    </lineage>
</organism>
<proteinExistence type="predicted"/>
<evidence type="ECO:0000313" key="2">
    <source>
        <dbReference type="EMBL" id="AFZ15223.1"/>
    </source>
</evidence>
<keyword evidence="1" id="KW-0175">Coiled coil</keyword>
<dbReference type="OrthoDB" id="583701at2"/>
<dbReference type="STRING" id="1173022.Cri9333_4440"/>
<dbReference type="Gene3D" id="2.40.50.140">
    <property type="entry name" value="Nucleic acid-binding proteins"/>
    <property type="match status" value="1"/>
</dbReference>
<keyword evidence="3" id="KW-1185">Reference proteome</keyword>
<evidence type="ECO:0000256" key="1">
    <source>
        <dbReference type="SAM" id="Coils"/>
    </source>
</evidence>
<dbReference type="PATRIC" id="fig|1173022.3.peg.4796"/>
<evidence type="ECO:0008006" key="4">
    <source>
        <dbReference type="Google" id="ProtNLM"/>
    </source>
</evidence>
<evidence type="ECO:0000313" key="3">
    <source>
        <dbReference type="Proteomes" id="UP000010472"/>
    </source>
</evidence>
<dbReference type="eggNOG" id="COG1278">
    <property type="taxonomic scope" value="Bacteria"/>
</dbReference>
<dbReference type="Proteomes" id="UP000010472">
    <property type="component" value="Chromosome"/>
</dbReference>